<keyword evidence="1" id="KW-0805">Transcription regulation</keyword>
<dbReference type="RefSeq" id="WP_184335381.1">
    <property type="nucleotide sequence ID" value="NZ_JACHHZ010000006.1"/>
</dbReference>
<keyword evidence="2 5" id="KW-0238">DNA-binding</keyword>
<protein>
    <submittedName>
        <fullName evidence="5">DNA-binding MarR family transcriptional regulator</fullName>
    </submittedName>
</protein>
<evidence type="ECO:0000313" key="5">
    <source>
        <dbReference type="EMBL" id="MBB6096000.1"/>
    </source>
</evidence>
<dbReference type="PROSITE" id="PS50995">
    <property type="entry name" value="HTH_MARR_2"/>
    <property type="match status" value="1"/>
</dbReference>
<dbReference type="Gene3D" id="1.10.10.10">
    <property type="entry name" value="Winged helix-like DNA-binding domain superfamily/Winged helix DNA-binding domain"/>
    <property type="match status" value="1"/>
</dbReference>
<accession>A0A841HUY6</accession>
<dbReference type="Proteomes" id="UP000588068">
    <property type="component" value="Unassembled WGS sequence"/>
</dbReference>
<dbReference type="PANTHER" id="PTHR35790:SF4">
    <property type="entry name" value="HTH-TYPE TRANSCRIPTIONAL REGULATOR PCHR"/>
    <property type="match status" value="1"/>
</dbReference>
<dbReference type="PANTHER" id="PTHR35790">
    <property type="entry name" value="HTH-TYPE TRANSCRIPTIONAL REGULATOR PCHR"/>
    <property type="match status" value="1"/>
</dbReference>
<evidence type="ECO:0000256" key="1">
    <source>
        <dbReference type="ARBA" id="ARBA00023015"/>
    </source>
</evidence>
<proteinExistence type="predicted"/>
<name>A0A841HUY6_9GAMM</name>
<dbReference type="SMART" id="SM00347">
    <property type="entry name" value="HTH_MARR"/>
    <property type="match status" value="1"/>
</dbReference>
<dbReference type="SUPFAM" id="SSF46785">
    <property type="entry name" value="Winged helix' DNA-binding domain"/>
    <property type="match status" value="1"/>
</dbReference>
<organism evidence="5 6">
    <name type="scientific">Povalibacter uvarum</name>
    <dbReference type="NCBI Taxonomy" id="732238"/>
    <lineage>
        <taxon>Bacteria</taxon>
        <taxon>Pseudomonadati</taxon>
        <taxon>Pseudomonadota</taxon>
        <taxon>Gammaproteobacteria</taxon>
        <taxon>Steroidobacterales</taxon>
        <taxon>Steroidobacteraceae</taxon>
        <taxon>Povalibacter</taxon>
    </lineage>
</organism>
<evidence type="ECO:0000259" key="4">
    <source>
        <dbReference type="PROSITE" id="PS50995"/>
    </source>
</evidence>
<dbReference type="InterPro" id="IPR036388">
    <property type="entry name" value="WH-like_DNA-bd_sf"/>
</dbReference>
<dbReference type="Pfam" id="PF12802">
    <property type="entry name" value="MarR_2"/>
    <property type="match status" value="1"/>
</dbReference>
<sequence length="184" mass="20685">MKKRTSKKASGTRTSNPWVSLSRNGANLHIEDFLTFRLTRLSNALRNNMTKRYLEEFDLSLPEWRLLALVTRFSPLRFSELTNRSSMDKGQVSRTLRVMTKRGLTKTKIIAQRGSRSAEALAAPVSVSITPKGKALYKSVLPVAQRRQASMLQTLNDSERVALYQTLDKLFAVIGDPDAGQDDV</sequence>
<dbReference type="GO" id="GO:0003677">
    <property type="term" value="F:DNA binding"/>
    <property type="evidence" value="ECO:0007669"/>
    <property type="project" value="UniProtKB-KW"/>
</dbReference>
<keyword evidence="6" id="KW-1185">Reference proteome</keyword>
<feature type="domain" description="HTH marR-type" evidence="4">
    <location>
        <begin position="31"/>
        <end position="172"/>
    </location>
</feature>
<comment type="caution">
    <text evidence="5">The sequence shown here is derived from an EMBL/GenBank/DDBJ whole genome shotgun (WGS) entry which is preliminary data.</text>
</comment>
<evidence type="ECO:0000313" key="6">
    <source>
        <dbReference type="Proteomes" id="UP000588068"/>
    </source>
</evidence>
<dbReference type="GO" id="GO:0003700">
    <property type="term" value="F:DNA-binding transcription factor activity"/>
    <property type="evidence" value="ECO:0007669"/>
    <property type="project" value="InterPro"/>
</dbReference>
<dbReference type="InterPro" id="IPR000835">
    <property type="entry name" value="HTH_MarR-typ"/>
</dbReference>
<gene>
    <name evidence="5" type="ORF">HNQ60_004891</name>
</gene>
<keyword evidence="3" id="KW-0804">Transcription</keyword>
<dbReference type="AlphaFoldDB" id="A0A841HUY6"/>
<dbReference type="InterPro" id="IPR052067">
    <property type="entry name" value="Metal_resp_HTH_trans_reg"/>
</dbReference>
<evidence type="ECO:0000256" key="3">
    <source>
        <dbReference type="ARBA" id="ARBA00023163"/>
    </source>
</evidence>
<dbReference type="EMBL" id="JACHHZ010000006">
    <property type="protein sequence ID" value="MBB6096000.1"/>
    <property type="molecule type" value="Genomic_DNA"/>
</dbReference>
<dbReference type="InterPro" id="IPR036390">
    <property type="entry name" value="WH_DNA-bd_sf"/>
</dbReference>
<evidence type="ECO:0000256" key="2">
    <source>
        <dbReference type="ARBA" id="ARBA00023125"/>
    </source>
</evidence>
<reference evidence="5 6" key="1">
    <citation type="submission" date="2020-08" db="EMBL/GenBank/DDBJ databases">
        <title>Genomic Encyclopedia of Type Strains, Phase IV (KMG-IV): sequencing the most valuable type-strain genomes for metagenomic binning, comparative biology and taxonomic classification.</title>
        <authorList>
            <person name="Goeker M."/>
        </authorList>
    </citation>
    <scope>NUCLEOTIDE SEQUENCE [LARGE SCALE GENOMIC DNA]</scope>
    <source>
        <strain evidence="5 6">DSM 26723</strain>
    </source>
</reference>